<gene>
    <name evidence="2" type="ORF">CH378_18420</name>
</gene>
<dbReference type="Proteomes" id="UP000231919">
    <property type="component" value="Unassembled WGS sequence"/>
</dbReference>
<evidence type="ECO:0000313" key="2">
    <source>
        <dbReference type="EMBL" id="PJZ28299.1"/>
    </source>
</evidence>
<feature type="non-terminal residue" evidence="2">
    <location>
        <position position="1"/>
    </location>
</feature>
<name>A0ABX4N4R5_9LEPT</name>
<feature type="compositionally biased region" description="Basic and acidic residues" evidence="1">
    <location>
        <begin position="221"/>
        <end position="235"/>
    </location>
</feature>
<proteinExistence type="predicted"/>
<sequence length="235" mass="27676">RVYVKSKSKPSTLRLRKLGNVGGRYRSEVSSPVIHQNPKFLLKTIDSLKYSLPTLNKRMRRDSSNSRTKIDLKLKSILEKNEMFELKQAHLDYLEFMLSGPKQRRSKERFYGSIAYMMWNNLSFNSHIPLSDIEIDQIYNQNAPLRIARRWAKLGIADVKFYKGGRNDKVNFHVKKLIPVLPDILYTFDWDHRGKAFENSEKIEVVVSEKTKGSKSKYGMTKKEREERIRKFNEN</sequence>
<evidence type="ECO:0000256" key="1">
    <source>
        <dbReference type="SAM" id="MobiDB-lite"/>
    </source>
</evidence>
<comment type="caution">
    <text evidence="2">The sequence shown here is derived from an EMBL/GenBank/DDBJ whole genome shotgun (WGS) entry which is preliminary data.</text>
</comment>
<feature type="region of interest" description="Disordered" evidence="1">
    <location>
        <begin position="209"/>
        <end position="235"/>
    </location>
</feature>
<reference evidence="2 3" key="1">
    <citation type="submission" date="2017-07" db="EMBL/GenBank/DDBJ databases">
        <title>Leptospira spp. isolated from tropical soils.</title>
        <authorList>
            <person name="Thibeaux R."/>
            <person name="Iraola G."/>
            <person name="Ferres I."/>
            <person name="Bierque E."/>
            <person name="Girault D."/>
            <person name="Soupe-Gilbert M.-E."/>
            <person name="Picardeau M."/>
            <person name="Goarant C."/>
        </authorList>
    </citation>
    <scope>NUCLEOTIDE SEQUENCE [LARGE SCALE GENOMIC DNA]</scope>
    <source>
        <strain evidence="2 3">JW2-C-B1</strain>
    </source>
</reference>
<protein>
    <submittedName>
        <fullName evidence="2">Uncharacterized protein</fullName>
    </submittedName>
</protein>
<organism evidence="2 3">
    <name type="scientific">Leptospira kmetyi</name>
    <dbReference type="NCBI Taxonomy" id="408139"/>
    <lineage>
        <taxon>Bacteria</taxon>
        <taxon>Pseudomonadati</taxon>
        <taxon>Spirochaetota</taxon>
        <taxon>Spirochaetia</taxon>
        <taxon>Leptospirales</taxon>
        <taxon>Leptospiraceae</taxon>
        <taxon>Leptospira</taxon>
    </lineage>
</organism>
<accession>A0ABX4N4R5</accession>
<evidence type="ECO:0000313" key="3">
    <source>
        <dbReference type="Proteomes" id="UP000231919"/>
    </source>
</evidence>
<dbReference type="EMBL" id="NPDP01000042">
    <property type="protein sequence ID" value="PJZ28299.1"/>
    <property type="molecule type" value="Genomic_DNA"/>
</dbReference>
<keyword evidence="3" id="KW-1185">Reference proteome</keyword>